<dbReference type="AlphaFoldDB" id="A0A2S1R018"/>
<keyword evidence="2" id="KW-1185">Reference proteome</keyword>
<reference evidence="1 2" key="1">
    <citation type="submission" date="2018-04" db="EMBL/GenBank/DDBJ databases">
        <title>Genome sequencing of Flavobacterium sp. HYN0059.</title>
        <authorList>
            <person name="Yi H."/>
            <person name="Baek C."/>
        </authorList>
    </citation>
    <scope>NUCLEOTIDE SEQUENCE [LARGE SCALE GENOMIC DNA]</scope>
    <source>
        <strain evidence="1 2">HYN0059</strain>
    </source>
</reference>
<evidence type="ECO:0008006" key="3">
    <source>
        <dbReference type="Google" id="ProtNLM"/>
    </source>
</evidence>
<dbReference type="Proteomes" id="UP000244929">
    <property type="component" value="Chromosome"/>
</dbReference>
<organism evidence="1 2">
    <name type="scientific">Flavobacterium album</name>
    <dbReference type="NCBI Taxonomy" id="2175091"/>
    <lineage>
        <taxon>Bacteria</taxon>
        <taxon>Pseudomonadati</taxon>
        <taxon>Bacteroidota</taxon>
        <taxon>Flavobacteriia</taxon>
        <taxon>Flavobacteriales</taxon>
        <taxon>Flavobacteriaceae</taxon>
        <taxon>Flavobacterium</taxon>
    </lineage>
</organism>
<evidence type="ECO:0000313" key="1">
    <source>
        <dbReference type="EMBL" id="AWH86023.1"/>
    </source>
</evidence>
<protein>
    <recommendedName>
        <fullName evidence="3">DUF4412 domain-containing protein</fullName>
    </recommendedName>
</protein>
<sequence>MKNLKQMIMVLLICFTGYGQQSYAFDYVMEYEIEHLTEKGSPKSSHYCFMSSTKSSYMMIVNEMGKEVGMTLVLAGGKYYYGTIAKDDFFVEAISLKCPRSGTFAQTEKVRDFELVPKNDTVIDKRSFSHVVLKPVNRRKTENREIFTKHYIMDNSLYLNFPSLPPDDIGYRFWEEKEKMPNGILKECNVTDEKGKVITRTRLVQFIKLKKLIMVDKNCK</sequence>
<dbReference type="KEGG" id="falb:HYN59_13290"/>
<name>A0A2S1R018_9FLAO</name>
<accession>A0A2S1R018</accession>
<proteinExistence type="predicted"/>
<evidence type="ECO:0000313" key="2">
    <source>
        <dbReference type="Proteomes" id="UP000244929"/>
    </source>
</evidence>
<gene>
    <name evidence="1" type="ORF">HYN59_13290</name>
</gene>
<dbReference type="EMBL" id="CP029186">
    <property type="protein sequence ID" value="AWH86023.1"/>
    <property type="molecule type" value="Genomic_DNA"/>
</dbReference>